<dbReference type="OrthoDB" id="9803111at2"/>
<dbReference type="InterPro" id="IPR003869">
    <property type="entry name" value="Polysac_CapD-like"/>
</dbReference>
<feature type="transmembrane region" description="Helical" evidence="2">
    <location>
        <begin position="114"/>
        <end position="133"/>
    </location>
</feature>
<name>A0A4R6ZWI8_9GAMM</name>
<reference evidence="4 5" key="1">
    <citation type="submission" date="2019-03" db="EMBL/GenBank/DDBJ databases">
        <title>Genomic Encyclopedia of Type Strains, Phase III (KMG-III): the genomes of soil and plant-associated and newly described type strains.</title>
        <authorList>
            <person name="Whitman W."/>
        </authorList>
    </citation>
    <scope>NUCLEOTIDE SEQUENCE [LARGE SCALE GENOMIC DNA]</scope>
    <source>
        <strain evidence="4 5">CECT 5797</strain>
    </source>
</reference>
<accession>A0A4R6ZWI8</accession>
<dbReference type="PANTHER" id="PTHR43318">
    <property type="entry name" value="UDP-N-ACETYLGLUCOSAMINE 4,6-DEHYDRATASE"/>
    <property type="match status" value="1"/>
</dbReference>
<dbReference type="InterPro" id="IPR036291">
    <property type="entry name" value="NAD(P)-bd_dom_sf"/>
</dbReference>
<feature type="transmembrane region" description="Helical" evidence="2">
    <location>
        <begin position="20"/>
        <end position="42"/>
    </location>
</feature>
<protein>
    <submittedName>
        <fullName evidence="4">FlaA1/EpsC-like NDP-sugar epimerase</fullName>
    </submittedName>
</protein>
<comment type="similarity">
    <text evidence="1">Belongs to the polysaccharide synthase family.</text>
</comment>
<gene>
    <name evidence="4" type="ORF">DFP85_10188</name>
</gene>
<dbReference type="Gene3D" id="3.40.50.720">
    <property type="entry name" value="NAD(P)-binding Rossmann-like Domain"/>
    <property type="match status" value="2"/>
</dbReference>
<evidence type="ECO:0000313" key="4">
    <source>
        <dbReference type="EMBL" id="TDR57273.1"/>
    </source>
</evidence>
<dbReference type="CDD" id="cd05237">
    <property type="entry name" value="UDP_invert_4-6DH_SDR_e"/>
    <property type="match status" value="1"/>
</dbReference>
<keyword evidence="2" id="KW-1133">Transmembrane helix</keyword>
<dbReference type="InterPro" id="IPR051203">
    <property type="entry name" value="Polysaccharide_Synthase-Rel"/>
</dbReference>
<sequence>MSVSGWLEALVRLPRRTKRWLLRVADMLVVAVAMLMALLLVGDAQTLLQGRTSAVMVAMVLATPLCFEMLGIYRVVLRYMNRRVIKAMTAGVVFVAGGLLFLDLITGRPFAMRVVPVFAILALLGIGGLRLVLHELYQLSCRTQRKPVIIYGAGAAGCELARALQQGGHYWPRAFVDDWRGLQGSLVEGLRVHRPDELAELVDRLDVELVLLATPSAPRCRRREILENLAELSIPVQTIPGTEDLVSGRALVNDTRNVAVEELLGREPVPPFPDLMAQDIQGKVVMVTGAGGSIGSELCRQILLQQPRRLVLVDSCEFALYSIEQELLMATTGGPGSVCRSALVSIQQQACLESLMRKEAVQTLYHAAAYKHVPLVESNLIEGIRNNVFGTLGLVKAAVAAGVESFVMVSTDKAVRPSNVMGATKRLTELICQAYASRYPREVATRFCMVRFGNVLGSSGSVVPRFREQIAQGGPVEVTHAEITRYFMTIPEAAQLVIQAGAMGEAGEVFVLDMGEPVRIADLALSMIRLSGLEVKSAESPGGDIEIRYTGLRPGEKLYEELIIGDNASHTRHPRILTTREGYWPWDKLEPFLGRLEAAVAANDEQNIITLLKQAPLDYRPNTSTPVLLPCSQELLQVGEGSTASAAVSGDRVWCGIGHVARSRI</sequence>
<keyword evidence="2" id="KW-0472">Membrane</keyword>
<dbReference type="RefSeq" id="WP_133633859.1">
    <property type="nucleotide sequence ID" value="NZ_SNZJ01000001.1"/>
</dbReference>
<evidence type="ECO:0000259" key="3">
    <source>
        <dbReference type="Pfam" id="PF02719"/>
    </source>
</evidence>
<keyword evidence="2" id="KW-0812">Transmembrane</keyword>
<evidence type="ECO:0000256" key="1">
    <source>
        <dbReference type="ARBA" id="ARBA00007430"/>
    </source>
</evidence>
<feature type="domain" description="Polysaccharide biosynthesis protein CapD-like" evidence="3">
    <location>
        <begin position="285"/>
        <end position="579"/>
    </location>
</feature>
<feature type="transmembrane region" description="Helical" evidence="2">
    <location>
        <begin position="84"/>
        <end position="102"/>
    </location>
</feature>
<dbReference type="EMBL" id="SNZJ01000001">
    <property type="protein sequence ID" value="TDR57273.1"/>
    <property type="molecule type" value="Genomic_DNA"/>
</dbReference>
<proteinExistence type="inferred from homology"/>
<evidence type="ECO:0000313" key="5">
    <source>
        <dbReference type="Proteomes" id="UP000295212"/>
    </source>
</evidence>
<organism evidence="4 5">
    <name type="scientific">Halomonas ventosae</name>
    <dbReference type="NCBI Taxonomy" id="229007"/>
    <lineage>
        <taxon>Bacteria</taxon>
        <taxon>Pseudomonadati</taxon>
        <taxon>Pseudomonadota</taxon>
        <taxon>Gammaproteobacteria</taxon>
        <taxon>Oceanospirillales</taxon>
        <taxon>Halomonadaceae</taxon>
        <taxon>Halomonas</taxon>
    </lineage>
</organism>
<dbReference type="SUPFAM" id="SSF51735">
    <property type="entry name" value="NAD(P)-binding Rossmann-fold domains"/>
    <property type="match status" value="2"/>
</dbReference>
<dbReference type="PANTHER" id="PTHR43318:SF1">
    <property type="entry name" value="POLYSACCHARIDE BIOSYNTHESIS PROTEIN EPSC-RELATED"/>
    <property type="match status" value="1"/>
</dbReference>
<dbReference type="AlphaFoldDB" id="A0A4R6ZWI8"/>
<dbReference type="Proteomes" id="UP000295212">
    <property type="component" value="Unassembled WGS sequence"/>
</dbReference>
<feature type="transmembrane region" description="Helical" evidence="2">
    <location>
        <begin position="54"/>
        <end position="77"/>
    </location>
</feature>
<evidence type="ECO:0000256" key="2">
    <source>
        <dbReference type="SAM" id="Phobius"/>
    </source>
</evidence>
<dbReference type="Pfam" id="PF02719">
    <property type="entry name" value="Polysacc_synt_2"/>
    <property type="match status" value="1"/>
</dbReference>
<comment type="caution">
    <text evidence="4">The sequence shown here is derived from an EMBL/GenBank/DDBJ whole genome shotgun (WGS) entry which is preliminary data.</text>
</comment>